<dbReference type="AlphaFoldDB" id="A0A4R5XH38"/>
<evidence type="ECO:0000313" key="1">
    <source>
        <dbReference type="EMBL" id="TDL30112.1"/>
    </source>
</evidence>
<dbReference type="OrthoDB" id="3261222at2759"/>
<evidence type="ECO:0000313" key="2">
    <source>
        <dbReference type="Proteomes" id="UP000294933"/>
    </source>
</evidence>
<sequence length="131" mass="14191">MKIRGQTIRPVKTTKFLGVILEQSLSWAQQSASALAKGTDWVIQCRRIARPSRGIAPRLIRQLYLAVCVPKMLYAVDVWGAPTPANTSAKGKKCGGQLGRLATVQRQAVLLLGAMRTTATDVLDAHANLLP</sequence>
<keyword evidence="2" id="KW-1185">Reference proteome</keyword>
<reference evidence="1 2" key="1">
    <citation type="submission" date="2018-06" db="EMBL/GenBank/DDBJ databases">
        <title>A transcriptomic atlas of mushroom development highlights an independent origin of complex multicellularity.</title>
        <authorList>
            <consortium name="DOE Joint Genome Institute"/>
            <person name="Krizsan K."/>
            <person name="Almasi E."/>
            <person name="Merenyi Z."/>
            <person name="Sahu N."/>
            <person name="Viragh M."/>
            <person name="Koszo T."/>
            <person name="Mondo S."/>
            <person name="Kiss B."/>
            <person name="Balint B."/>
            <person name="Kues U."/>
            <person name="Barry K."/>
            <person name="Hegedus J.C."/>
            <person name="Henrissat B."/>
            <person name="Johnson J."/>
            <person name="Lipzen A."/>
            <person name="Ohm R."/>
            <person name="Nagy I."/>
            <person name="Pangilinan J."/>
            <person name="Yan J."/>
            <person name="Xiong Y."/>
            <person name="Grigoriev I.V."/>
            <person name="Hibbett D.S."/>
            <person name="Nagy L.G."/>
        </authorList>
    </citation>
    <scope>NUCLEOTIDE SEQUENCE [LARGE SCALE GENOMIC DNA]</scope>
    <source>
        <strain evidence="1 2">SZMC22713</strain>
    </source>
</reference>
<organism evidence="1 2">
    <name type="scientific">Rickenella mellea</name>
    <dbReference type="NCBI Taxonomy" id="50990"/>
    <lineage>
        <taxon>Eukaryota</taxon>
        <taxon>Fungi</taxon>
        <taxon>Dikarya</taxon>
        <taxon>Basidiomycota</taxon>
        <taxon>Agaricomycotina</taxon>
        <taxon>Agaricomycetes</taxon>
        <taxon>Hymenochaetales</taxon>
        <taxon>Rickenellaceae</taxon>
        <taxon>Rickenella</taxon>
    </lineage>
</organism>
<dbReference type="VEuPathDB" id="FungiDB:BD410DRAFT_710382"/>
<dbReference type="EMBL" id="ML170156">
    <property type="protein sequence ID" value="TDL30112.1"/>
    <property type="molecule type" value="Genomic_DNA"/>
</dbReference>
<accession>A0A4R5XH38</accession>
<gene>
    <name evidence="1" type="ORF">BD410DRAFT_710382</name>
</gene>
<dbReference type="STRING" id="50990.A0A4R5XH38"/>
<feature type="non-terminal residue" evidence="1">
    <location>
        <position position="131"/>
    </location>
</feature>
<name>A0A4R5XH38_9AGAM</name>
<proteinExistence type="predicted"/>
<dbReference type="Proteomes" id="UP000294933">
    <property type="component" value="Unassembled WGS sequence"/>
</dbReference>
<protein>
    <recommendedName>
        <fullName evidence="3">Reverse transcriptase domain-containing protein</fullName>
    </recommendedName>
</protein>
<evidence type="ECO:0008006" key="3">
    <source>
        <dbReference type="Google" id="ProtNLM"/>
    </source>
</evidence>